<evidence type="ECO:0000313" key="2">
    <source>
        <dbReference type="Proteomes" id="UP000605099"/>
    </source>
</evidence>
<organism evidence="1 2">
    <name type="scientific">Novosphingobium indicum</name>
    <dbReference type="NCBI Taxonomy" id="462949"/>
    <lineage>
        <taxon>Bacteria</taxon>
        <taxon>Pseudomonadati</taxon>
        <taxon>Pseudomonadota</taxon>
        <taxon>Alphaproteobacteria</taxon>
        <taxon>Sphingomonadales</taxon>
        <taxon>Sphingomonadaceae</taxon>
        <taxon>Novosphingobium</taxon>
    </lineage>
</organism>
<reference evidence="2" key="1">
    <citation type="journal article" date="2019" name="Int. J. Syst. Evol. Microbiol.">
        <title>The Global Catalogue of Microorganisms (GCM) 10K type strain sequencing project: providing services to taxonomists for standard genome sequencing and annotation.</title>
        <authorList>
            <consortium name="The Broad Institute Genomics Platform"/>
            <consortium name="The Broad Institute Genome Sequencing Center for Infectious Disease"/>
            <person name="Wu L."/>
            <person name="Ma J."/>
        </authorList>
    </citation>
    <scope>NUCLEOTIDE SEQUENCE [LARGE SCALE GENOMIC DNA]</scope>
    <source>
        <strain evidence="2">CGMCC 1.6784</strain>
    </source>
</reference>
<comment type="caution">
    <text evidence="1">The sequence shown here is derived from an EMBL/GenBank/DDBJ whole genome shotgun (WGS) entry which is preliminary data.</text>
</comment>
<name>A0ABQ2JSC1_9SPHN</name>
<keyword evidence="2" id="KW-1185">Reference proteome</keyword>
<dbReference type="EMBL" id="BMLK01000011">
    <property type="protein sequence ID" value="GGN52515.1"/>
    <property type="molecule type" value="Genomic_DNA"/>
</dbReference>
<proteinExistence type="predicted"/>
<evidence type="ECO:0000313" key="1">
    <source>
        <dbReference type="EMBL" id="GGN52515.1"/>
    </source>
</evidence>
<protein>
    <submittedName>
        <fullName evidence="1">Uncharacterized protein</fullName>
    </submittedName>
</protein>
<sequence>MHVAQTLDCSGLSNVPAILRIKQALVGWNDDVRMGVLLGEGCDVERITGSLGAASSRVQLVTATKQ</sequence>
<accession>A0ABQ2JSC1</accession>
<dbReference type="Proteomes" id="UP000605099">
    <property type="component" value="Unassembled WGS sequence"/>
</dbReference>
<dbReference type="RefSeq" id="WP_188820124.1">
    <property type="nucleotide sequence ID" value="NZ_BMLK01000011.1"/>
</dbReference>
<gene>
    <name evidence="1" type="ORF">GCM10011349_26120</name>
</gene>